<feature type="chain" id="PRO_5046435967" description="Tetratricopeptide repeat protein" evidence="1">
    <location>
        <begin position="16"/>
        <end position="615"/>
    </location>
</feature>
<organism evidence="2 3">
    <name type="scientific">Novosphingobium kalidii</name>
    <dbReference type="NCBI Taxonomy" id="3230299"/>
    <lineage>
        <taxon>Bacteria</taxon>
        <taxon>Pseudomonadati</taxon>
        <taxon>Pseudomonadota</taxon>
        <taxon>Alphaproteobacteria</taxon>
        <taxon>Sphingomonadales</taxon>
        <taxon>Sphingomonadaceae</taxon>
        <taxon>Novosphingobium</taxon>
    </lineage>
</organism>
<name>A0ABV2CY95_9SPHN</name>
<dbReference type="InterPro" id="IPR011990">
    <property type="entry name" value="TPR-like_helical_dom_sf"/>
</dbReference>
<dbReference type="Proteomes" id="UP001548713">
    <property type="component" value="Unassembled WGS sequence"/>
</dbReference>
<sequence length="615" mass="66341">MKLSLLLLLAGASTAGVPRGSSQAPLAPAPLHVQMPKSDTAARSEEAKAVRAARFPGFAPELADMARINGPQGWGGLTRQQALEALGRSQPTTRQAARWGYAKTLIAQERYADAWGVLDVMLKDDSDLALVANFELARGVVLAALARPKEALTALSREELGSNPEACFWRARALAMSGRDEEAQREVGCARAALAARTGAQRVPFLTELAKAALASGQPERALRWLNAAPDADAAANIMRGRAHLAMDDFGRARIRLGRAERHGNEEQRYQARLALIDLAVSQRTMALPQARSEVDHIRFVWRGGAIEEQALRLSYKLAKKAGDEGGAIAAGATLVRYFELGPDLPSLLAEIQTRLSGLLAPQNKMPLEKAAGIYWDYRDMMPAGGEGDRLVVQLADRLQAAGLYARAAELLEHQLRHRALDVAQGPLSVRVATLHILAGRPDRALKAVKDTERTIFPQEMLWDRARIEAVALYQTGKKEQALAVLEDVPGASGLRAELLWKRRDWNRLVAESAADLPPPEGLTEVRQAVVLRHAIALGMLGREGELARLRSRYAAGFAGLPTAPAFDMLTQNPTSVDADNLSRAMSAIPAASPAGAYADLLDVAPSAPSAPQRK</sequence>
<feature type="signal peptide" evidence="1">
    <location>
        <begin position="1"/>
        <end position="15"/>
    </location>
</feature>
<comment type="caution">
    <text evidence="2">The sequence shown here is derived from an EMBL/GenBank/DDBJ whole genome shotgun (WGS) entry which is preliminary data.</text>
</comment>
<dbReference type="SUPFAM" id="SSF48452">
    <property type="entry name" value="TPR-like"/>
    <property type="match status" value="1"/>
</dbReference>
<evidence type="ECO:0000313" key="3">
    <source>
        <dbReference type="Proteomes" id="UP001548713"/>
    </source>
</evidence>
<evidence type="ECO:0000256" key="1">
    <source>
        <dbReference type="SAM" id="SignalP"/>
    </source>
</evidence>
<evidence type="ECO:0000313" key="2">
    <source>
        <dbReference type="EMBL" id="MET1754384.1"/>
    </source>
</evidence>
<proteinExistence type="predicted"/>
<reference evidence="2 3" key="1">
    <citation type="submission" date="2024-07" db="EMBL/GenBank/DDBJ databases">
        <title>Novosphingobium kalidii RD2P27.</title>
        <authorList>
            <person name="Sun J.-Q."/>
        </authorList>
    </citation>
    <scope>NUCLEOTIDE SEQUENCE [LARGE SCALE GENOMIC DNA]</scope>
    <source>
        <strain evidence="2 3">RD2P27</strain>
    </source>
</reference>
<dbReference type="Gene3D" id="1.25.40.10">
    <property type="entry name" value="Tetratricopeptide repeat domain"/>
    <property type="match status" value="1"/>
</dbReference>
<gene>
    <name evidence="2" type="ORF">ABVV53_02730</name>
</gene>
<dbReference type="EMBL" id="JBEWLY010000007">
    <property type="protein sequence ID" value="MET1754384.1"/>
    <property type="molecule type" value="Genomic_DNA"/>
</dbReference>
<dbReference type="RefSeq" id="WP_353982788.1">
    <property type="nucleotide sequence ID" value="NZ_JBEWLY010000007.1"/>
</dbReference>
<protein>
    <recommendedName>
        <fullName evidence="4">Tetratricopeptide repeat protein</fullName>
    </recommendedName>
</protein>
<evidence type="ECO:0008006" key="4">
    <source>
        <dbReference type="Google" id="ProtNLM"/>
    </source>
</evidence>
<accession>A0ABV2CY95</accession>
<keyword evidence="1" id="KW-0732">Signal</keyword>
<keyword evidence="3" id="KW-1185">Reference proteome</keyword>